<dbReference type="Gramene" id="OGLUM02G13190.1">
    <property type="protein sequence ID" value="OGLUM02G13190.1"/>
    <property type="gene ID" value="OGLUM02G13190"/>
</dbReference>
<dbReference type="Proteomes" id="UP000026961">
    <property type="component" value="Chromosome 2"/>
</dbReference>
<evidence type="ECO:0000313" key="2">
    <source>
        <dbReference type="Proteomes" id="UP000026961"/>
    </source>
</evidence>
<sequence>MAAEPSFAPVRRTSSTQPQMLVADDAYARSRNVAGVLGVLIWPGAASASRHRRYQLTLAGVVVFLTHTVVEPSYAINQTTTSSGMIIRRRSSSCHPAGAHRGSTEQAVVTTEPCPTEVSFELLEYRRAARIQEHRQDAGCPRWPGRGFYLMMHLPVAMTSARRWTPSPYRPQPLLEMRQDILILTSVAVFLMLIIKPLEKIASRSAATRCPYTSSLHQAEVVVPSIYNAFTSSRWSRL</sequence>
<proteinExistence type="predicted"/>
<evidence type="ECO:0000313" key="1">
    <source>
        <dbReference type="EnsemblPlants" id="OGLUM02G13190.1"/>
    </source>
</evidence>
<dbReference type="AlphaFoldDB" id="A0A0D9YQV7"/>
<reference evidence="1" key="1">
    <citation type="submission" date="2015-04" db="UniProtKB">
        <authorList>
            <consortium name="EnsemblPlants"/>
        </authorList>
    </citation>
    <scope>IDENTIFICATION</scope>
</reference>
<protein>
    <submittedName>
        <fullName evidence="1">Uncharacterized protein</fullName>
    </submittedName>
</protein>
<organism evidence="1">
    <name type="scientific">Oryza glumipatula</name>
    <dbReference type="NCBI Taxonomy" id="40148"/>
    <lineage>
        <taxon>Eukaryota</taxon>
        <taxon>Viridiplantae</taxon>
        <taxon>Streptophyta</taxon>
        <taxon>Embryophyta</taxon>
        <taxon>Tracheophyta</taxon>
        <taxon>Spermatophyta</taxon>
        <taxon>Magnoliopsida</taxon>
        <taxon>Liliopsida</taxon>
        <taxon>Poales</taxon>
        <taxon>Poaceae</taxon>
        <taxon>BOP clade</taxon>
        <taxon>Oryzoideae</taxon>
        <taxon>Oryzeae</taxon>
        <taxon>Oryzinae</taxon>
        <taxon>Oryza</taxon>
    </lineage>
</organism>
<name>A0A0D9YQV7_9ORYZ</name>
<accession>A0A0D9YQV7</accession>
<dbReference type="EnsemblPlants" id="OGLUM02G13190.1">
    <property type="protein sequence ID" value="OGLUM02G13190.1"/>
    <property type="gene ID" value="OGLUM02G13190"/>
</dbReference>
<keyword evidence="2" id="KW-1185">Reference proteome</keyword>
<dbReference type="HOGENOM" id="CLU_1167435_0_0_1"/>
<reference evidence="1" key="2">
    <citation type="submission" date="2018-05" db="EMBL/GenBank/DDBJ databases">
        <title>OgluRS3 (Oryza glumaepatula Reference Sequence Version 3).</title>
        <authorList>
            <person name="Zhang J."/>
            <person name="Kudrna D."/>
            <person name="Lee S."/>
            <person name="Talag J."/>
            <person name="Welchert J."/>
            <person name="Wing R.A."/>
        </authorList>
    </citation>
    <scope>NUCLEOTIDE SEQUENCE [LARGE SCALE GENOMIC DNA]</scope>
</reference>